<feature type="compositionally biased region" description="Acidic residues" evidence="1">
    <location>
        <begin position="408"/>
        <end position="417"/>
    </location>
</feature>
<feature type="domain" description="Chitin-binding type-2" evidence="2">
    <location>
        <begin position="127"/>
        <end position="184"/>
    </location>
</feature>
<evidence type="ECO:0000313" key="4">
    <source>
        <dbReference type="Proteomes" id="UP000037069"/>
    </source>
</evidence>
<dbReference type="GO" id="GO:0005576">
    <property type="term" value="C:extracellular region"/>
    <property type="evidence" value="ECO:0007669"/>
    <property type="project" value="InterPro"/>
</dbReference>
<dbReference type="Pfam" id="PF01607">
    <property type="entry name" value="CBM_14"/>
    <property type="match status" value="1"/>
</dbReference>
<evidence type="ECO:0000256" key="1">
    <source>
        <dbReference type="SAM" id="MobiDB-lite"/>
    </source>
</evidence>
<evidence type="ECO:0000313" key="3">
    <source>
        <dbReference type="EMBL" id="KNC30790.1"/>
    </source>
</evidence>
<keyword evidence="4" id="KW-1185">Reference proteome</keyword>
<feature type="region of interest" description="Disordered" evidence="1">
    <location>
        <begin position="805"/>
        <end position="979"/>
    </location>
</feature>
<evidence type="ECO:0000259" key="2">
    <source>
        <dbReference type="PROSITE" id="PS50940"/>
    </source>
</evidence>
<feature type="compositionally biased region" description="Basic residues" evidence="1">
    <location>
        <begin position="215"/>
        <end position="231"/>
    </location>
</feature>
<feature type="region of interest" description="Disordered" evidence="1">
    <location>
        <begin position="202"/>
        <end position="235"/>
    </location>
</feature>
<reference evidence="3 4" key="1">
    <citation type="journal article" date="2015" name="Nat. Commun.">
        <title>Lucilia cuprina genome unlocks parasitic fly biology to underpin future interventions.</title>
        <authorList>
            <person name="Anstead C.A."/>
            <person name="Korhonen P.K."/>
            <person name="Young N.D."/>
            <person name="Hall R.S."/>
            <person name="Jex A.R."/>
            <person name="Murali S.C."/>
            <person name="Hughes D.S."/>
            <person name="Lee S.F."/>
            <person name="Perry T."/>
            <person name="Stroehlein A.J."/>
            <person name="Ansell B.R."/>
            <person name="Breugelmans B."/>
            <person name="Hofmann A."/>
            <person name="Qu J."/>
            <person name="Dugan S."/>
            <person name="Lee S.L."/>
            <person name="Chao H."/>
            <person name="Dinh H."/>
            <person name="Han Y."/>
            <person name="Doddapaneni H.V."/>
            <person name="Worley K.C."/>
            <person name="Muzny D.M."/>
            <person name="Ioannidis P."/>
            <person name="Waterhouse R.M."/>
            <person name="Zdobnov E.M."/>
            <person name="James P.J."/>
            <person name="Bagnall N.H."/>
            <person name="Kotze A.C."/>
            <person name="Gibbs R.A."/>
            <person name="Richards S."/>
            <person name="Batterham P."/>
            <person name="Gasser R.B."/>
        </authorList>
    </citation>
    <scope>NUCLEOTIDE SEQUENCE [LARGE SCALE GENOMIC DNA]</scope>
    <source>
        <strain evidence="3 4">LS</strain>
        <tissue evidence="3">Full body</tissue>
    </source>
</reference>
<feature type="region of interest" description="Disordered" evidence="1">
    <location>
        <begin position="759"/>
        <end position="788"/>
    </location>
</feature>
<dbReference type="EMBL" id="JRES01000493">
    <property type="protein sequence ID" value="KNC30790.1"/>
    <property type="molecule type" value="Genomic_DNA"/>
</dbReference>
<feature type="compositionally biased region" description="Basic residues" evidence="1">
    <location>
        <begin position="255"/>
        <end position="267"/>
    </location>
</feature>
<dbReference type="SMART" id="SM00494">
    <property type="entry name" value="ChtBD2"/>
    <property type="match status" value="1"/>
</dbReference>
<dbReference type="InterPro" id="IPR036508">
    <property type="entry name" value="Chitin-bd_dom_sf"/>
</dbReference>
<feature type="compositionally biased region" description="Low complexity" evidence="1">
    <location>
        <begin position="871"/>
        <end position="934"/>
    </location>
</feature>
<comment type="caution">
    <text evidence="3">The sequence shown here is derived from an EMBL/GenBank/DDBJ whole genome shotgun (WGS) entry which is preliminary data.</text>
</comment>
<dbReference type="STRING" id="7375.A0A0L0CEW3"/>
<accession>A0A0L0CEW3</accession>
<protein>
    <recommendedName>
        <fullName evidence="2">Chitin-binding type-2 domain-containing protein</fullName>
    </recommendedName>
</protein>
<feature type="compositionally biased region" description="Basic residues" evidence="1">
    <location>
        <begin position="526"/>
        <end position="536"/>
    </location>
</feature>
<feature type="compositionally biased region" description="Low complexity" evidence="1">
    <location>
        <begin position="839"/>
        <end position="863"/>
    </location>
</feature>
<sequence length="979" mass="110327">KGLSTMKNVKRWMLITAAFLVLVIVNVDAVAPFKKVSIATTPKTTSTSSSSNADAAATAEGDGEPAAEAKEEKHEHAATNTTTKDSKLTGIPQIDYIWDPNLPRELRGYNLSSYPFLSTTPPDDEIHFKCDGLHDGFYASIEYKCQVYHHCVYGIRHDFLCANFTAFDQRTFICHFVSDVDCEGSMKFWNRNDDLYMATTTTSTTTTTTEPPPTQHRRPVRPLRPLRRPSNRRPIDDYYYEEEEYDEDYYEERANRRRKQRPRHRKPVVAEYDDEYEDEKPRRPNGRDRIRDEVEPEDDYDTDRRIIEKPKSRGKAAAPADKRKISSRKPGTFAGRASADERRSFSDDRPLSGRRKSVAPVVADEPVEPVETPRRSNSRRRINEKRSTTAAPADDLDDYEKPQSQIPDQEEAAADEDAPPKIKTTPKPLEEFVTPKAAPSSVYSRPRAPPRIARPVPVSAKNKFSYPVQRTATTAAPPAGDHSEDEEYYEEEDYDDTRAHRGHSKKRVVEEATEEEEEVPVPKRGILGRKPTRTLRKPVTEKKSLPADEEEDYDADERYSRRGSSRRRNPLTGRNRGRAPVHDDVDFVDDDYEERPSKRTRPGARKGAKKPRLPEPSEEVDTEEVEPEVEHKPIRSRGGASVAGRRKPIPSIPSRSRSPSAQALVNSDEVDPDIAEEAEDDTPAVASRNSLPTSRPASVRVVKRPFLPSRGGSPYLPRGLQPVGVAHKSHESHTTDSSMIDMFSTNSGVHLLEHGAPLLRDSGSRTTLPPRSALPVSQPRPETQPSSKATLDELYENDYDVTLNDALNPTLKPLSPHQSTHYHQHHENNNNNRPYQSIYSPSASSSSSSSAYTSSPTSSLLSSDSFVYKNQSPSSSSTSSSSAHSQSFQSQTQPQLTQSNQNYHQSQQQQNQQHPSQHQYQSNSPNHNNNNYNSDSNFSSTDIRRRTIVSPPAPQTSRSDYRTNIGSRIAPNYYDDYDY</sequence>
<feature type="compositionally biased region" description="Basic and acidic residues" evidence="1">
    <location>
        <begin position="302"/>
        <end position="311"/>
    </location>
</feature>
<dbReference type="InterPro" id="IPR002557">
    <property type="entry name" value="Chitin-bd_dom"/>
</dbReference>
<feature type="compositionally biased region" description="Acidic residues" evidence="1">
    <location>
        <begin position="483"/>
        <end position="495"/>
    </location>
</feature>
<feature type="compositionally biased region" description="Low complexity" evidence="1">
    <location>
        <begin position="41"/>
        <end position="66"/>
    </location>
</feature>
<feature type="region of interest" description="Disordered" evidence="1">
    <location>
        <begin position="41"/>
        <end position="86"/>
    </location>
</feature>
<feature type="compositionally biased region" description="Polar residues" evidence="1">
    <location>
        <begin position="687"/>
        <end position="696"/>
    </location>
</feature>
<feature type="compositionally biased region" description="Acidic residues" evidence="1">
    <location>
        <begin position="668"/>
        <end position="682"/>
    </location>
</feature>
<feature type="compositionally biased region" description="Acidic residues" evidence="1">
    <location>
        <begin position="616"/>
        <end position="627"/>
    </location>
</feature>
<dbReference type="AlphaFoldDB" id="A0A0L0CEW3"/>
<feature type="compositionally biased region" description="Polar residues" evidence="1">
    <location>
        <begin position="955"/>
        <end position="966"/>
    </location>
</feature>
<dbReference type="GO" id="GO:0008061">
    <property type="term" value="F:chitin binding"/>
    <property type="evidence" value="ECO:0007669"/>
    <property type="project" value="InterPro"/>
</dbReference>
<feature type="compositionally biased region" description="Basic and acidic residues" evidence="1">
    <location>
        <begin position="338"/>
        <end position="351"/>
    </location>
</feature>
<feature type="compositionally biased region" description="Basic and acidic residues" evidence="1">
    <location>
        <begin position="67"/>
        <end position="77"/>
    </location>
</feature>
<dbReference type="PANTHER" id="PTHR22933">
    <property type="entry name" value="FI18007P1-RELATED"/>
    <property type="match status" value="1"/>
</dbReference>
<feature type="compositionally biased region" description="Basic residues" evidence="1">
    <location>
        <begin position="598"/>
        <end position="611"/>
    </location>
</feature>
<dbReference type="SUPFAM" id="SSF57625">
    <property type="entry name" value="Invertebrate chitin-binding proteins"/>
    <property type="match status" value="1"/>
</dbReference>
<feature type="non-terminal residue" evidence="3">
    <location>
        <position position="1"/>
    </location>
</feature>
<dbReference type="InterPro" id="IPR052976">
    <property type="entry name" value="Scoloptoxin-like"/>
</dbReference>
<dbReference type="OMA" id="HQLPYQQ"/>
<dbReference type="OrthoDB" id="3360904at2759"/>
<feature type="compositionally biased region" description="Basic residues" evidence="1">
    <location>
        <begin position="561"/>
        <end position="579"/>
    </location>
</feature>
<dbReference type="Proteomes" id="UP000037069">
    <property type="component" value="Unassembled WGS sequence"/>
</dbReference>
<dbReference type="Gene3D" id="2.170.140.10">
    <property type="entry name" value="Chitin binding domain"/>
    <property type="match status" value="1"/>
</dbReference>
<name>A0A0L0CEW3_LUCCU</name>
<dbReference type="PANTHER" id="PTHR22933:SF40">
    <property type="entry name" value="CUTICULAR PROTEIN ANALOGOUS TO PERITROPHINS 1-H"/>
    <property type="match status" value="1"/>
</dbReference>
<feature type="compositionally biased region" description="Basic and acidic residues" evidence="1">
    <location>
        <begin position="279"/>
        <end position="293"/>
    </location>
</feature>
<organism evidence="3 4">
    <name type="scientific">Lucilia cuprina</name>
    <name type="common">Green bottle fly</name>
    <name type="synonym">Australian sheep blowfly</name>
    <dbReference type="NCBI Taxonomy" id="7375"/>
    <lineage>
        <taxon>Eukaryota</taxon>
        <taxon>Metazoa</taxon>
        <taxon>Ecdysozoa</taxon>
        <taxon>Arthropoda</taxon>
        <taxon>Hexapoda</taxon>
        <taxon>Insecta</taxon>
        <taxon>Pterygota</taxon>
        <taxon>Neoptera</taxon>
        <taxon>Endopterygota</taxon>
        <taxon>Diptera</taxon>
        <taxon>Brachycera</taxon>
        <taxon>Muscomorpha</taxon>
        <taxon>Oestroidea</taxon>
        <taxon>Calliphoridae</taxon>
        <taxon>Luciliinae</taxon>
        <taxon>Lucilia</taxon>
    </lineage>
</organism>
<proteinExistence type="predicted"/>
<feature type="region of interest" description="Disordered" evidence="1">
    <location>
        <begin position="251"/>
        <end position="741"/>
    </location>
</feature>
<gene>
    <name evidence="3" type="ORF">FF38_01063</name>
</gene>
<dbReference type="PROSITE" id="PS50940">
    <property type="entry name" value="CHIT_BIND_II"/>
    <property type="match status" value="1"/>
</dbReference>